<evidence type="ECO:0000313" key="1">
    <source>
        <dbReference type="EMBL" id="RYR19810.1"/>
    </source>
</evidence>
<reference evidence="1 2" key="1">
    <citation type="submission" date="2019-01" db="EMBL/GenBank/DDBJ databases">
        <title>Sequencing of cultivated peanut Arachis hypogaea provides insights into genome evolution and oil improvement.</title>
        <authorList>
            <person name="Chen X."/>
        </authorList>
    </citation>
    <scope>NUCLEOTIDE SEQUENCE [LARGE SCALE GENOMIC DNA]</scope>
    <source>
        <strain evidence="2">cv. Fuhuasheng</strain>
        <tissue evidence="1">Leaves</tissue>
    </source>
</reference>
<accession>A0A445A069</accession>
<proteinExistence type="predicted"/>
<organism evidence="1 2">
    <name type="scientific">Arachis hypogaea</name>
    <name type="common">Peanut</name>
    <dbReference type="NCBI Taxonomy" id="3818"/>
    <lineage>
        <taxon>Eukaryota</taxon>
        <taxon>Viridiplantae</taxon>
        <taxon>Streptophyta</taxon>
        <taxon>Embryophyta</taxon>
        <taxon>Tracheophyta</taxon>
        <taxon>Spermatophyta</taxon>
        <taxon>Magnoliopsida</taxon>
        <taxon>eudicotyledons</taxon>
        <taxon>Gunneridae</taxon>
        <taxon>Pentapetalae</taxon>
        <taxon>rosids</taxon>
        <taxon>fabids</taxon>
        <taxon>Fabales</taxon>
        <taxon>Fabaceae</taxon>
        <taxon>Papilionoideae</taxon>
        <taxon>50 kb inversion clade</taxon>
        <taxon>dalbergioids sensu lato</taxon>
        <taxon>Dalbergieae</taxon>
        <taxon>Pterocarpus clade</taxon>
        <taxon>Arachis</taxon>
    </lineage>
</organism>
<dbReference type="EMBL" id="SDMP01000013">
    <property type="protein sequence ID" value="RYR19810.1"/>
    <property type="molecule type" value="Genomic_DNA"/>
</dbReference>
<keyword evidence="2" id="KW-1185">Reference proteome</keyword>
<name>A0A445A069_ARAHY</name>
<dbReference type="Proteomes" id="UP000289738">
    <property type="component" value="Chromosome B03"/>
</dbReference>
<comment type="caution">
    <text evidence="1">The sequence shown here is derived from an EMBL/GenBank/DDBJ whole genome shotgun (WGS) entry which is preliminary data.</text>
</comment>
<protein>
    <submittedName>
        <fullName evidence="1">Uncharacterized protein</fullName>
    </submittedName>
</protein>
<dbReference type="AlphaFoldDB" id="A0A445A069"/>
<gene>
    <name evidence="1" type="ORF">Ahy_B03g064709</name>
</gene>
<evidence type="ECO:0000313" key="2">
    <source>
        <dbReference type="Proteomes" id="UP000289738"/>
    </source>
</evidence>
<sequence length="84" mass="9706">MSSSGRYMTIEWVGGCDRYWRMYVRGTTTSLPGSAQKLRRLCTFTGRPIRDSGISVSQTELTWHRSSHPSITMAQRPSWRLKPR</sequence>